<name>D4B9L2_9ENTR</name>
<comment type="caution">
    <text evidence="1">The sequence shown here is derived from an EMBL/GenBank/DDBJ whole genome shotgun (WGS) entry which is preliminary data.</text>
</comment>
<dbReference type="Proteomes" id="UP000003880">
    <property type="component" value="Unassembled WGS sequence"/>
</dbReference>
<reference evidence="1 2" key="1">
    <citation type="submission" date="2010-02" db="EMBL/GenBank/DDBJ databases">
        <authorList>
            <person name="Weinstock G."/>
            <person name="Sodergren E."/>
            <person name="Clifton S."/>
            <person name="Fulton L."/>
            <person name="Fulton B."/>
            <person name="Courtney L."/>
            <person name="Fronick C."/>
            <person name="Harrison M."/>
            <person name="Strong C."/>
            <person name="Farmer C."/>
            <person name="Delahaunty K."/>
            <person name="Markovic C."/>
            <person name="Hall O."/>
            <person name="Minx P."/>
            <person name="Tomlinson C."/>
            <person name="Mitreva M."/>
            <person name="Nelson J."/>
            <person name="Hou S."/>
            <person name="Wollam A."/>
            <person name="Pepin K.H."/>
            <person name="Johnson M."/>
            <person name="Bhonagiri V."/>
            <person name="Zhang X."/>
            <person name="Suruliraj S."/>
            <person name="Warren W."/>
            <person name="Chinwalla A."/>
            <person name="Mardis E.R."/>
            <person name="Wilson R.K."/>
        </authorList>
    </citation>
    <scope>NUCLEOTIDE SEQUENCE [LARGE SCALE GENOMIC DNA]</scope>
    <source>
        <strain evidence="1 2">ATCC 29220</strain>
    </source>
</reference>
<evidence type="ECO:0000313" key="1">
    <source>
        <dbReference type="EMBL" id="EFE08873.1"/>
    </source>
</evidence>
<organism evidence="1 2">
    <name type="scientific">Citrobacter youngae ATCC 29220</name>
    <dbReference type="NCBI Taxonomy" id="500640"/>
    <lineage>
        <taxon>Bacteria</taxon>
        <taxon>Pseudomonadati</taxon>
        <taxon>Pseudomonadota</taxon>
        <taxon>Gammaproteobacteria</taxon>
        <taxon>Enterobacterales</taxon>
        <taxon>Enterobacteriaceae</taxon>
        <taxon>Citrobacter</taxon>
        <taxon>Citrobacter freundii complex</taxon>
    </lineage>
</organism>
<protein>
    <submittedName>
        <fullName evidence="1">Uncharacterized protein</fullName>
    </submittedName>
</protein>
<dbReference type="HOGENOM" id="CLU_3078198_0_0_6"/>
<proteinExistence type="predicted"/>
<accession>D4B9L2</accession>
<dbReference type="AlphaFoldDB" id="D4B9L2"/>
<evidence type="ECO:0000313" key="2">
    <source>
        <dbReference type="Proteomes" id="UP000003880"/>
    </source>
</evidence>
<sequence length="52" mass="6090">MKSSSVFPDFVSRAARQITRKHDDQQWQKPALFLVERSLKQEEEEGEVSALR</sequence>
<dbReference type="EMBL" id="ABWL02000006">
    <property type="protein sequence ID" value="EFE08873.1"/>
    <property type="molecule type" value="Genomic_DNA"/>
</dbReference>
<gene>
    <name evidence="1" type="ORF">CIT292_07152</name>
</gene>